<comment type="caution">
    <text evidence="3">The sequence shown here is derived from an EMBL/GenBank/DDBJ whole genome shotgun (WGS) entry which is preliminary data.</text>
</comment>
<dbReference type="EMBL" id="JAGTXB010000001">
    <property type="protein sequence ID" value="MBS0026061.1"/>
    <property type="molecule type" value="Genomic_DNA"/>
</dbReference>
<feature type="domain" description="Abortive phage infection protein C-terminal" evidence="1">
    <location>
        <begin position="263"/>
        <end position="580"/>
    </location>
</feature>
<dbReference type="InterPro" id="IPR055101">
    <property type="entry name" value="AIPR_N"/>
</dbReference>
<evidence type="ECO:0000259" key="1">
    <source>
        <dbReference type="Pfam" id="PF10592"/>
    </source>
</evidence>
<protein>
    <submittedName>
        <fullName evidence="3">AIPR family protein</fullName>
    </submittedName>
</protein>
<dbReference type="Pfam" id="PF10592">
    <property type="entry name" value="AIPR"/>
    <property type="match status" value="1"/>
</dbReference>
<feature type="domain" description="Abortive infection phage resistance protein N-terminal" evidence="2">
    <location>
        <begin position="42"/>
        <end position="173"/>
    </location>
</feature>
<proteinExistence type="predicted"/>
<accession>A0ABS5ITJ8</accession>
<organism evidence="3 4">
    <name type="scientific">Chitinophaga hostae</name>
    <dbReference type="NCBI Taxonomy" id="2831022"/>
    <lineage>
        <taxon>Bacteria</taxon>
        <taxon>Pseudomonadati</taxon>
        <taxon>Bacteroidota</taxon>
        <taxon>Chitinophagia</taxon>
        <taxon>Chitinophagales</taxon>
        <taxon>Chitinophagaceae</taxon>
        <taxon>Chitinophaga</taxon>
    </lineage>
</organism>
<keyword evidence="4" id="KW-1185">Reference proteome</keyword>
<dbReference type="Pfam" id="PF22879">
    <property type="entry name" value="AIPR_N"/>
    <property type="match status" value="1"/>
</dbReference>
<gene>
    <name evidence="3" type="ORF">KE626_01950</name>
</gene>
<evidence type="ECO:0000259" key="2">
    <source>
        <dbReference type="Pfam" id="PF22879"/>
    </source>
</evidence>
<dbReference type="RefSeq" id="WP_211971198.1">
    <property type="nucleotide sequence ID" value="NZ_CBFHAM010000021.1"/>
</dbReference>
<evidence type="ECO:0000313" key="4">
    <source>
        <dbReference type="Proteomes" id="UP000676386"/>
    </source>
</evidence>
<reference evidence="3 4" key="1">
    <citation type="submission" date="2021-04" db="EMBL/GenBank/DDBJ databases">
        <title>Chitinophaga sp. nov., isolated from the rhizosphere soil.</title>
        <authorList>
            <person name="He S."/>
        </authorList>
    </citation>
    <scope>NUCLEOTIDE SEQUENCE [LARGE SCALE GENOMIC DNA]</scope>
    <source>
        <strain evidence="3 4">2R12</strain>
    </source>
</reference>
<sequence>MEIKEFLLHRSYLLDDSKDEDGFISDSSFLGTCLPYLNDTKLIDTDECNECYCFIESQQVKVNGYIINESGERLQLLVINEDALSPSASDEQLMISQKAIYDKLFARAVNFAKKSSKKQLGDYIQDSSPAKILNTLLSTVEGLKQIDVIEVLLISPTATIETRGEQPQSKRIEFEEEKLDVTWTEGKVREQKSIVVLKKLIDLNFLYNVTVSQGNRAPLTVDFSNYRINCIQAASEDNYESYLCVLPAVLISDLYKYYSSRMLEKNVRSFLQLKNSVNKGIQDTIRKAPEKFIAYNNGLTITATSSEIIEEEGKLYIKNLSDFQIVNGGQTTATIYFSHKAGLDIGKVKVMAKINVAKNASEDELDELISDISAFSNAQSRVSPVDLRSRNLQLVKLKSLTESIITPSGKKWFFERAKGEFNTLIRKSPNKKTSINKEFPKERRFTKEDLAKYYTSWGDVPFLVKKGGEKVFRLFIENISGDGKNKKPVTIDRGFYEELIARVILFRSLEKLYGNGNNAIGQIRSAVVPYSISILFKSAAGAKGTDTFNLLEIWKKEGLSEELSQVMVSLMTLMNNIIKKYASSDDYGEYSKRAELWNAIKECLEIKEFVDSDNFKKVLKKYAQSREDAKLAQRRKSLKNEISFGPLYEMVRIYSNTPEFYKQIHLKFFNALKPGEIYKLEQLIGSVNSGQDIQPQHIDFEHFLLDKIRVDSPEFFDTTIFESGSLLKDTLDFIVAKYNTAIENGQDIIGEFSGVRQLAAAKGASNTAVYDEIGKMLRAGQLPTIQQLKHASVYVSLLNG</sequence>
<name>A0ABS5ITJ8_9BACT</name>
<evidence type="ECO:0000313" key="3">
    <source>
        <dbReference type="EMBL" id="MBS0026061.1"/>
    </source>
</evidence>
<dbReference type="Proteomes" id="UP000676386">
    <property type="component" value="Unassembled WGS sequence"/>
</dbReference>
<dbReference type="InterPro" id="IPR018891">
    <property type="entry name" value="AIPR_C"/>
</dbReference>